<dbReference type="Pfam" id="PF26174">
    <property type="entry name" value="LEA-2_1"/>
    <property type="match status" value="1"/>
</dbReference>
<dbReference type="InParanoid" id="C4JW51"/>
<dbReference type="HOGENOM" id="CLU_006918_0_0_1"/>
<dbReference type="Proteomes" id="UP000002058">
    <property type="component" value="Unassembled WGS sequence"/>
</dbReference>
<feature type="domain" description="Tag1 C-terminal" evidence="3">
    <location>
        <begin position="439"/>
        <end position="552"/>
    </location>
</feature>
<organism evidence="5 6">
    <name type="scientific">Uncinocarpus reesii (strain UAMH 1704)</name>
    <dbReference type="NCBI Taxonomy" id="336963"/>
    <lineage>
        <taxon>Eukaryota</taxon>
        <taxon>Fungi</taxon>
        <taxon>Dikarya</taxon>
        <taxon>Ascomycota</taxon>
        <taxon>Pezizomycotina</taxon>
        <taxon>Eurotiomycetes</taxon>
        <taxon>Eurotiomycetidae</taxon>
        <taxon>Onygenales</taxon>
        <taxon>Onygenaceae</taxon>
        <taxon>Uncinocarpus</taxon>
    </lineage>
</organism>
<name>C4JW51_UNCRE</name>
<keyword evidence="2" id="KW-0812">Transmembrane</keyword>
<feature type="transmembrane region" description="Helical" evidence="2">
    <location>
        <begin position="86"/>
        <end position="107"/>
    </location>
</feature>
<dbReference type="AlphaFoldDB" id="C4JW51"/>
<evidence type="ECO:0000256" key="1">
    <source>
        <dbReference type="SAM" id="MobiDB-lite"/>
    </source>
</evidence>
<dbReference type="OrthoDB" id="5596576at2759"/>
<dbReference type="PANTHER" id="PTHR35895">
    <property type="entry name" value="CHROMOSOME 16, WHOLE GENOME SHOTGUN SEQUENCE"/>
    <property type="match status" value="1"/>
</dbReference>
<evidence type="ECO:0000256" key="2">
    <source>
        <dbReference type="SAM" id="Phobius"/>
    </source>
</evidence>
<dbReference type="eggNOG" id="ENOG502QZVV">
    <property type="taxonomic scope" value="Eukaryota"/>
</dbReference>
<keyword evidence="2" id="KW-0472">Membrane</keyword>
<dbReference type="RefSeq" id="XP_002583826.1">
    <property type="nucleotide sequence ID" value="XM_002583780.1"/>
</dbReference>
<evidence type="ECO:0000259" key="4">
    <source>
        <dbReference type="Pfam" id="PF26150"/>
    </source>
</evidence>
<reference evidence="6" key="1">
    <citation type="journal article" date="2009" name="Genome Res.">
        <title>Comparative genomic analyses of the human fungal pathogens Coccidioides and their relatives.</title>
        <authorList>
            <person name="Sharpton T.J."/>
            <person name="Stajich J.E."/>
            <person name="Rounsley S.D."/>
            <person name="Gardner M.J."/>
            <person name="Wortman J.R."/>
            <person name="Jordar V.S."/>
            <person name="Maiti R."/>
            <person name="Kodira C.D."/>
            <person name="Neafsey D.E."/>
            <person name="Zeng Q."/>
            <person name="Hung C.-Y."/>
            <person name="McMahan C."/>
            <person name="Muszewska A."/>
            <person name="Grynberg M."/>
            <person name="Mandel M.A."/>
            <person name="Kellner E.M."/>
            <person name="Barker B.M."/>
            <person name="Galgiani J.N."/>
            <person name="Orbach M.J."/>
            <person name="Kirkland T.N."/>
            <person name="Cole G.T."/>
            <person name="Henn M.R."/>
            <person name="Birren B.W."/>
            <person name="Taylor J.W."/>
        </authorList>
    </citation>
    <scope>NUCLEOTIDE SEQUENCE [LARGE SCALE GENOMIC DNA]</scope>
    <source>
        <strain evidence="6">UAMH 1704</strain>
    </source>
</reference>
<dbReference type="PANTHER" id="PTHR35895:SF3">
    <property type="entry name" value="PRE-RRNA PROCESSING PROTEIN"/>
    <property type="match status" value="1"/>
</dbReference>
<dbReference type="InterPro" id="IPR055011">
    <property type="entry name" value="Tag1_C"/>
</dbReference>
<protein>
    <recommendedName>
        <fullName evidence="7">Pre-rRNA processing protein</fullName>
    </recommendedName>
</protein>
<dbReference type="Pfam" id="PF22786">
    <property type="entry name" value="Tag1_C"/>
    <property type="match status" value="1"/>
</dbReference>
<dbReference type="KEGG" id="ure:UREG_06793"/>
<accession>C4JW51</accession>
<dbReference type="GO" id="GO:0000329">
    <property type="term" value="C:fungal-type vacuole membrane"/>
    <property type="evidence" value="ECO:0007669"/>
    <property type="project" value="InterPro"/>
</dbReference>
<sequence>MDGDESAPLLGQSASPSKSHRESHTKRSGQQDHDRQASETTPLLAREPQRTSQEDVRSIASSHDAFRPATSEQEADGKGNRVRWPVIISLVTLCLAAIAILVFGFAAPSALDEYATQAAVIEPIAVSIAAFTSSGVRARVQASFTLDASRVEKPIVRNLGRLATWVGREVESGESDIQVYLPEYGNILLGTATVPPIKVVIRNGHQNSVDFFADLKAGDVDGIRGVANDWLEGRLEHLRIKGQASVPLRSGLLSLGSHDVSETLVLQGQSLYMPFLFPFAFFLDLILTRTLPNCAPGDNYILIGNATSDIIEIEPKQPVVASVTGFVYEVPDALTTICPGKTSSPLDLLIQSYIKGLETVVYVRGGSSPTLPDWLESFFHSITVPVSIPSKGLSNLIKRFSMSNVHFSLPDPFEDPNSPEAQPRVSALVKTVVGLPEEMNVPLNISRVRTIADIYYSDAKLGYIDLQKWQNATVHRIEGGQHSPALLVEFAIKKAPLQIVDEDVFADVVKKVIMDRETIYLDVKANVSAELDTGLGKFVLRDIPASGNITVKAPLGGGGFSDFHPKIESIRISQTTKSSISLETLVNFTNPTSYSANVPYVDMEVIYNGSRVAHVLGRRLSVSPGLNSLVEIVGLWNPFHGGGSEGVIAGRELISSYISGLNTSVRLSPHSGSIPSFPALGKALSMLQIEVPLPKLHLPDDGDENGTPDDRPHFIKEATVWSTLITFMRGHI</sequence>
<feature type="region of interest" description="Disordered" evidence="1">
    <location>
        <begin position="1"/>
        <end position="78"/>
    </location>
</feature>
<dbReference type="EMBL" id="CH476618">
    <property type="protein sequence ID" value="EEP81928.1"/>
    <property type="molecule type" value="Genomic_DNA"/>
</dbReference>
<dbReference type="VEuPathDB" id="FungiDB:UREG_06793"/>
<evidence type="ECO:0000259" key="3">
    <source>
        <dbReference type="Pfam" id="PF22786"/>
    </source>
</evidence>
<gene>
    <name evidence="5" type="ORF">UREG_06793</name>
</gene>
<evidence type="ECO:0000313" key="6">
    <source>
        <dbReference type="Proteomes" id="UP000002058"/>
    </source>
</evidence>
<keyword evidence="6" id="KW-1185">Reference proteome</keyword>
<dbReference type="Pfam" id="PF26150">
    <property type="entry name" value="LEA-2_4"/>
    <property type="match status" value="1"/>
</dbReference>
<dbReference type="InterPro" id="IPR046368">
    <property type="entry name" value="Tag1"/>
</dbReference>
<feature type="compositionally biased region" description="Basic and acidic residues" evidence="1">
    <location>
        <begin position="47"/>
        <end position="57"/>
    </location>
</feature>
<dbReference type="OMA" id="HYNITKL"/>
<evidence type="ECO:0000313" key="5">
    <source>
        <dbReference type="EMBL" id="EEP81928.1"/>
    </source>
</evidence>
<keyword evidence="2" id="KW-1133">Transmembrane helix</keyword>
<proteinExistence type="predicted"/>
<dbReference type="InterPro" id="IPR059065">
    <property type="entry name" value="Ig_Tag1-like_4th"/>
</dbReference>
<feature type="domain" description="Tag1-like fourth Ig-like" evidence="4">
    <location>
        <begin position="564"/>
        <end position="680"/>
    </location>
</feature>
<dbReference type="GeneID" id="8437320"/>
<evidence type="ECO:0008006" key="7">
    <source>
        <dbReference type="Google" id="ProtNLM"/>
    </source>
</evidence>